<reference evidence="1 2" key="1">
    <citation type="journal article" date="2019" name="Int. J. Syst. Evol. Microbiol.">
        <title>The Global Catalogue of Microorganisms (GCM) 10K type strain sequencing project: providing services to taxonomists for standard genome sequencing and annotation.</title>
        <authorList>
            <consortium name="The Broad Institute Genomics Platform"/>
            <consortium name="The Broad Institute Genome Sequencing Center for Infectious Disease"/>
            <person name="Wu L."/>
            <person name="Ma J."/>
        </authorList>
    </citation>
    <scope>NUCLEOTIDE SEQUENCE [LARGE SCALE GENOMIC DNA]</scope>
    <source>
        <strain evidence="1 2">JCM 16014</strain>
    </source>
</reference>
<dbReference type="EMBL" id="BAAAQN010000005">
    <property type="protein sequence ID" value="GAA2018125.1"/>
    <property type="molecule type" value="Genomic_DNA"/>
</dbReference>
<sequence length="78" mass="9062">MTMAEELTERLSDDEMRQLIKLLVRYCNSDLDQFDDWRVTLPWGEAYISISNALPPGVPRDAFTEVWPFSPKLRESNG</sequence>
<organism evidence="1 2">
    <name type="scientific">Catenulispora yoronensis</name>
    <dbReference type="NCBI Taxonomy" id="450799"/>
    <lineage>
        <taxon>Bacteria</taxon>
        <taxon>Bacillati</taxon>
        <taxon>Actinomycetota</taxon>
        <taxon>Actinomycetes</taxon>
        <taxon>Catenulisporales</taxon>
        <taxon>Catenulisporaceae</taxon>
        <taxon>Catenulispora</taxon>
    </lineage>
</organism>
<dbReference type="Proteomes" id="UP001500751">
    <property type="component" value="Unassembled WGS sequence"/>
</dbReference>
<name>A0ABN2TS30_9ACTN</name>
<keyword evidence="2" id="KW-1185">Reference proteome</keyword>
<protein>
    <submittedName>
        <fullName evidence="1">Uncharacterized protein</fullName>
    </submittedName>
</protein>
<evidence type="ECO:0000313" key="1">
    <source>
        <dbReference type="EMBL" id="GAA2018125.1"/>
    </source>
</evidence>
<evidence type="ECO:0000313" key="2">
    <source>
        <dbReference type="Proteomes" id="UP001500751"/>
    </source>
</evidence>
<accession>A0ABN2TS30</accession>
<gene>
    <name evidence="1" type="ORF">GCM10009839_12770</name>
</gene>
<comment type="caution">
    <text evidence="1">The sequence shown here is derived from an EMBL/GenBank/DDBJ whole genome shotgun (WGS) entry which is preliminary data.</text>
</comment>
<proteinExistence type="predicted"/>